<dbReference type="InterPro" id="IPR036249">
    <property type="entry name" value="Thioredoxin-like_sf"/>
</dbReference>
<accession>A0ABV5AX07</accession>
<protein>
    <submittedName>
        <fullName evidence="3">DsbA family protein</fullName>
    </submittedName>
</protein>
<dbReference type="EMBL" id="JBHHMI010000017">
    <property type="protein sequence ID" value="MFB5268555.1"/>
    <property type="molecule type" value="Genomic_DNA"/>
</dbReference>
<proteinExistence type="predicted"/>
<evidence type="ECO:0000259" key="2">
    <source>
        <dbReference type="Pfam" id="PF01323"/>
    </source>
</evidence>
<evidence type="ECO:0000313" key="3">
    <source>
        <dbReference type="EMBL" id="MFB5268555.1"/>
    </source>
</evidence>
<dbReference type="InterPro" id="IPR001853">
    <property type="entry name" value="DSBA-like_thioredoxin_dom"/>
</dbReference>
<dbReference type="SUPFAM" id="SSF52833">
    <property type="entry name" value="Thioredoxin-like"/>
    <property type="match status" value="1"/>
</dbReference>
<feature type="region of interest" description="Disordered" evidence="1">
    <location>
        <begin position="134"/>
        <end position="155"/>
    </location>
</feature>
<gene>
    <name evidence="3" type="ORF">ACE41H_17470</name>
</gene>
<keyword evidence="4" id="KW-1185">Reference proteome</keyword>
<evidence type="ECO:0000313" key="4">
    <source>
        <dbReference type="Proteomes" id="UP001580346"/>
    </source>
</evidence>
<reference evidence="3 4" key="1">
    <citation type="submission" date="2024-09" db="EMBL/GenBank/DDBJ databases">
        <title>Paenibacillus zeirhizospherea sp. nov., isolated from surface of the maize (Zea mays) roots in a horticulture field, Hungary.</title>
        <authorList>
            <person name="Marton D."/>
            <person name="Farkas M."/>
            <person name="Bedics A."/>
            <person name="Toth E."/>
            <person name="Tancsics A."/>
            <person name="Boka K."/>
            <person name="Maroti G."/>
            <person name="Kriszt B."/>
            <person name="Cserhati M."/>
        </authorList>
    </citation>
    <scope>NUCLEOTIDE SEQUENCE [LARGE SCALE GENOMIC DNA]</scope>
    <source>
        <strain evidence="3 4">KCTC 33519</strain>
    </source>
</reference>
<name>A0ABV5AX07_9BACL</name>
<organism evidence="3 4">
    <name type="scientific">Paenibacillus enshidis</name>
    <dbReference type="NCBI Taxonomy" id="1458439"/>
    <lineage>
        <taxon>Bacteria</taxon>
        <taxon>Bacillati</taxon>
        <taxon>Bacillota</taxon>
        <taxon>Bacilli</taxon>
        <taxon>Bacillales</taxon>
        <taxon>Paenibacillaceae</taxon>
        <taxon>Paenibacillus</taxon>
    </lineage>
</organism>
<dbReference type="Proteomes" id="UP001580346">
    <property type="component" value="Unassembled WGS sequence"/>
</dbReference>
<comment type="caution">
    <text evidence="3">The sequence shown here is derived from an EMBL/GenBank/DDBJ whole genome shotgun (WGS) entry which is preliminary data.</text>
</comment>
<evidence type="ECO:0000256" key="1">
    <source>
        <dbReference type="SAM" id="MobiDB-lite"/>
    </source>
</evidence>
<dbReference type="RefSeq" id="WP_375356787.1">
    <property type="nucleotide sequence ID" value="NZ_JBHHMI010000017.1"/>
</dbReference>
<sequence length="155" mass="17401">MRIDVWSDFGSPFCVIGKTKLEHALDKFANRDQIEVVYRSFQLDPHAENRTLSLQQLALEKSMTVEQLKAKQAQVAEMIKNETGLIANYDPIVISNSSLLAFVFNNEYLILGAQSEEVFLNTLNAIWEKESKPLTSEVENQSEGDHSCTDGSCSV</sequence>
<feature type="domain" description="DSBA-like thioredoxin" evidence="2">
    <location>
        <begin position="3"/>
        <end position="132"/>
    </location>
</feature>
<dbReference type="Pfam" id="PF01323">
    <property type="entry name" value="DSBA"/>
    <property type="match status" value="1"/>
</dbReference>
<dbReference type="Gene3D" id="3.40.30.10">
    <property type="entry name" value="Glutaredoxin"/>
    <property type="match status" value="1"/>
</dbReference>